<accession>A0ABX9JQV7</accession>
<sequence length="281" mass="30177">MKLHPRMMLKPLPITLMLMTQRPPVPCTVKSFKPMQGFGTLVLEGGEELSFDISACDTRNVQEGARGKVLIGTGLTGKPKALRVLLAPPDPTSLRVPMGEAVAQLHAWGLLTEWTPATCQERLRALPLRAINELTGGRPRPADSSGEDMDRDDAAGLLVDYYGEGVTARALVDRTFLVPAVDTHARYAQALVAGLCAIIGVPDFCSLKLKNAHTGVLTDRSGQQHKVSVGHGDTVVSVINGLLAAQAPPARVHTRKLFGTPWFVFREEAHKPGGIAAALFL</sequence>
<evidence type="ECO:0000313" key="2">
    <source>
        <dbReference type="Proteomes" id="UP000256345"/>
    </source>
</evidence>
<gene>
    <name evidence="1" type="ORF">ATI61_114226</name>
</gene>
<dbReference type="EMBL" id="QUMU01000014">
    <property type="protein sequence ID" value="REG24617.1"/>
    <property type="molecule type" value="Genomic_DNA"/>
</dbReference>
<evidence type="ECO:0000313" key="1">
    <source>
        <dbReference type="EMBL" id="REG24617.1"/>
    </source>
</evidence>
<proteinExistence type="predicted"/>
<comment type="caution">
    <text evidence="1">The sequence shown here is derived from an EMBL/GenBank/DDBJ whole genome shotgun (WGS) entry which is preliminary data.</text>
</comment>
<dbReference type="RefSeq" id="WP_047855736.1">
    <property type="nucleotide sequence ID" value="NZ_CP011509.1"/>
</dbReference>
<dbReference type="Proteomes" id="UP000256345">
    <property type="component" value="Unassembled WGS sequence"/>
</dbReference>
<keyword evidence="2" id="KW-1185">Reference proteome</keyword>
<protein>
    <submittedName>
        <fullName evidence="1">Uncharacterized protein</fullName>
    </submittedName>
</protein>
<name>A0ABX9JQV7_9BACT</name>
<reference evidence="1 2" key="1">
    <citation type="submission" date="2018-08" db="EMBL/GenBank/DDBJ databases">
        <title>Genomic Encyclopedia of Archaeal and Bacterial Type Strains, Phase II (KMG-II): from individual species to whole genera.</title>
        <authorList>
            <person name="Goeker M."/>
        </authorList>
    </citation>
    <scope>NUCLEOTIDE SEQUENCE [LARGE SCALE GENOMIC DNA]</scope>
    <source>
        <strain evidence="1 2">DSM 2261</strain>
    </source>
</reference>
<organism evidence="1 2">
    <name type="scientific">Archangium gephyra</name>
    <dbReference type="NCBI Taxonomy" id="48"/>
    <lineage>
        <taxon>Bacteria</taxon>
        <taxon>Pseudomonadati</taxon>
        <taxon>Myxococcota</taxon>
        <taxon>Myxococcia</taxon>
        <taxon>Myxococcales</taxon>
        <taxon>Cystobacterineae</taxon>
        <taxon>Archangiaceae</taxon>
        <taxon>Archangium</taxon>
    </lineage>
</organism>